<dbReference type="InterPro" id="IPR002018">
    <property type="entry name" value="CarbesteraseB"/>
</dbReference>
<protein>
    <submittedName>
        <fullName evidence="2">Crystal protein</fullName>
    </submittedName>
</protein>
<dbReference type="OrthoDB" id="3200163at2759"/>
<evidence type="ECO:0000259" key="1">
    <source>
        <dbReference type="Pfam" id="PF00135"/>
    </source>
</evidence>
<reference evidence="2" key="1">
    <citation type="submission" date="2021-10" db="EMBL/GenBank/DDBJ databases">
        <title>Tropical sea cucumber genome reveals ecological adaptation and Cuvierian tubules defense mechanism.</title>
        <authorList>
            <person name="Chen T."/>
        </authorList>
    </citation>
    <scope>NUCLEOTIDE SEQUENCE</scope>
    <source>
        <strain evidence="2">Nanhai2018</strain>
        <tissue evidence="2">Muscle</tissue>
    </source>
</reference>
<accession>A0A9Q1CLK7</accession>
<sequence length="234" mass="26429">MTSPQDSALFHRVILFSEPFALPLLTKKDSLALGLHFASLLSCQNDTLACLRSKAPSEIATATKESENFEINNEKELLRFQVWGPTVEEQPVRLFEVGLFQSKPIMLGSLTEEARLYVNGLFDKPVPSLLYTLFLTILVPEKGNIIMQQYPADNSNSDQRDLISQIATDYIFECPVLHVAKEIFERGQDDVYHYVFDQAVSEDDVWDMYSWCNHHTCHGGDIPFFFGTASLAGV</sequence>
<name>A0A9Q1CLK7_HOLLE</name>
<evidence type="ECO:0000313" key="3">
    <source>
        <dbReference type="Proteomes" id="UP001152320"/>
    </source>
</evidence>
<dbReference type="AlphaFoldDB" id="A0A9Q1CLK7"/>
<dbReference type="SUPFAM" id="SSF53474">
    <property type="entry name" value="alpha/beta-Hydrolases"/>
    <property type="match status" value="1"/>
</dbReference>
<feature type="domain" description="Carboxylesterase type B" evidence="1">
    <location>
        <begin position="1"/>
        <end position="230"/>
    </location>
</feature>
<keyword evidence="3" id="KW-1185">Reference proteome</keyword>
<organism evidence="2 3">
    <name type="scientific">Holothuria leucospilota</name>
    <name type="common">Black long sea cucumber</name>
    <name type="synonym">Mertensiothuria leucospilota</name>
    <dbReference type="NCBI Taxonomy" id="206669"/>
    <lineage>
        <taxon>Eukaryota</taxon>
        <taxon>Metazoa</taxon>
        <taxon>Echinodermata</taxon>
        <taxon>Eleutherozoa</taxon>
        <taxon>Echinozoa</taxon>
        <taxon>Holothuroidea</taxon>
        <taxon>Aspidochirotacea</taxon>
        <taxon>Aspidochirotida</taxon>
        <taxon>Holothuriidae</taxon>
        <taxon>Holothuria</taxon>
    </lineage>
</organism>
<dbReference type="Proteomes" id="UP001152320">
    <property type="component" value="Chromosome 2"/>
</dbReference>
<dbReference type="EMBL" id="JAIZAY010000002">
    <property type="protein sequence ID" value="KAJ8046654.1"/>
    <property type="molecule type" value="Genomic_DNA"/>
</dbReference>
<proteinExistence type="predicted"/>
<comment type="caution">
    <text evidence="2">The sequence shown here is derived from an EMBL/GenBank/DDBJ whole genome shotgun (WGS) entry which is preliminary data.</text>
</comment>
<dbReference type="PANTHER" id="PTHR45570:SF1">
    <property type="entry name" value="CARBOXYLIC ESTER HYDROLASE"/>
    <property type="match status" value="1"/>
</dbReference>
<gene>
    <name evidence="2" type="ORF">HOLleu_05408</name>
</gene>
<dbReference type="PANTHER" id="PTHR45570">
    <property type="entry name" value="CARBOXYLIC ESTER HYDROLASE"/>
    <property type="match status" value="1"/>
</dbReference>
<dbReference type="InterPro" id="IPR029058">
    <property type="entry name" value="AB_hydrolase_fold"/>
</dbReference>
<evidence type="ECO:0000313" key="2">
    <source>
        <dbReference type="EMBL" id="KAJ8046654.1"/>
    </source>
</evidence>
<dbReference type="Gene3D" id="3.40.50.1820">
    <property type="entry name" value="alpha/beta hydrolase"/>
    <property type="match status" value="1"/>
</dbReference>
<dbReference type="Pfam" id="PF00135">
    <property type="entry name" value="COesterase"/>
    <property type="match status" value="1"/>
</dbReference>